<comment type="similarity">
    <text evidence="7">Belongs to the binding-protein-dependent transport system permease family.</text>
</comment>
<organism evidence="9 10">
    <name type="scientific">Candidatus Borkfalkia excrementigallinarum</name>
    <dbReference type="NCBI Taxonomy" id="2838506"/>
    <lineage>
        <taxon>Bacteria</taxon>
        <taxon>Bacillati</taxon>
        <taxon>Bacillota</taxon>
        <taxon>Clostridia</taxon>
        <taxon>Christensenellales</taxon>
        <taxon>Christensenellaceae</taxon>
        <taxon>Candidatus Borkfalkia</taxon>
    </lineage>
</organism>
<dbReference type="PROSITE" id="PS50928">
    <property type="entry name" value="ABC_TM1"/>
    <property type="match status" value="1"/>
</dbReference>
<sequence length="342" mass="37994">MKLFRNKSAEGVSAVSVQTAETAGESLVQTAEPQGRKKDKMPFWKRPAVREEVYGYLFALPVILGLIIFTFTPAVQGFVYSFFDYNGFTEMEFVGLQNYITFFTLDRDMPYLFANTFTFAIINVPLSLVLGYLIALLVNTSMRGVRVFRTLFYLPCVIPGVASALLWQDLFSVNGGIMNQILSSLGLPQGTFFSEASSSMATFIWTTTWTCGASMVIWLAAFKNVPTQLYEAATLDGANFPQRVLHITIPMSTPMIFYNLIQGIIGSLQMFNTFVIASGTSGKGIDNSLYMFAVKIYNTAFVGTNTRLGYASAIGFILFAIIIILTAIAFMTNKWVHYSEDD</sequence>
<dbReference type="Proteomes" id="UP000886750">
    <property type="component" value="Unassembled WGS sequence"/>
</dbReference>
<evidence type="ECO:0000256" key="7">
    <source>
        <dbReference type="RuleBase" id="RU363032"/>
    </source>
</evidence>
<dbReference type="InterPro" id="IPR000515">
    <property type="entry name" value="MetI-like"/>
</dbReference>
<reference evidence="9" key="1">
    <citation type="journal article" date="2021" name="PeerJ">
        <title>Extensive microbial diversity within the chicken gut microbiome revealed by metagenomics and culture.</title>
        <authorList>
            <person name="Gilroy R."/>
            <person name="Ravi A."/>
            <person name="Getino M."/>
            <person name="Pursley I."/>
            <person name="Horton D.L."/>
            <person name="Alikhan N.F."/>
            <person name="Baker D."/>
            <person name="Gharbi K."/>
            <person name="Hall N."/>
            <person name="Watson M."/>
            <person name="Adriaenssens E.M."/>
            <person name="Foster-Nyarko E."/>
            <person name="Jarju S."/>
            <person name="Secka A."/>
            <person name="Antonio M."/>
            <person name="Oren A."/>
            <person name="Chaudhuri R.R."/>
            <person name="La Ragione R."/>
            <person name="Hildebrand F."/>
            <person name="Pallen M.J."/>
        </authorList>
    </citation>
    <scope>NUCLEOTIDE SEQUENCE</scope>
    <source>
        <strain evidence="9">1345</strain>
    </source>
</reference>
<evidence type="ECO:0000313" key="9">
    <source>
        <dbReference type="EMBL" id="HIY97528.1"/>
    </source>
</evidence>
<name>A0A9D1ZY03_9FIRM</name>
<comment type="caution">
    <text evidence="9">The sequence shown here is derived from an EMBL/GenBank/DDBJ whole genome shotgun (WGS) entry which is preliminary data.</text>
</comment>
<feature type="transmembrane region" description="Helical" evidence="7">
    <location>
        <begin position="53"/>
        <end position="83"/>
    </location>
</feature>
<dbReference type="Gene3D" id="1.10.3720.10">
    <property type="entry name" value="MetI-like"/>
    <property type="match status" value="1"/>
</dbReference>
<evidence type="ECO:0000256" key="4">
    <source>
        <dbReference type="ARBA" id="ARBA00022692"/>
    </source>
</evidence>
<dbReference type="SUPFAM" id="SSF161098">
    <property type="entry name" value="MetI-like"/>
    <property type="match status" value="1"/>
</dbReference>
<evidence type="ECO:0000256" key="1">
    <source>
        <dbReference type="ARBA" id="ARBA00004651"/>
    </source>
</evidence>
<feature type="domain" description="ABC transmembrane type-1" evidence="8">
    <location>
        <begin position="113"/>
        <end position="329"/>
    </location>
</feature>
<keyword evidence="4 7" id="KW-0812">Transmembrane</keyword>
<comment type="subcellular location">
    <subcellularLocation>
        <location evidence="1 7">Cell membrane</location>
        <topology evidence="1 7">Multi-pass membrane protein</topology>
    </subcellularLocation>
</comment>
<reference evidence="9" key="2">
    <citation type="submission" date="2021-04" db="EMBL/GenBank/DDBJ databases">
        <authorList>
            <person name="Gilroy R."/>
        </authorList>
    </citation>
    <scope>NUCLEOTIDE SEQUENCE</scope>
    <source>
        <strain evidence="9">1345</strain>
    </source>
</reference>
<dbReference type="Pfam" id="PF00528">
    <property type="entry name" value="BPD_transp_1"/>
    <property type="match status" value="1"/>
</dbReference>
<evidence type="ECO:0000256" key="2">
    <source>
        <dbReference type="ARBA" id="ARBA00022448"/>
    </source>
</evidence>
<feature type="transmembrane region" description="Helical" evidence="7">
    <location>
        <begin position="308"/>
        <end position="330"/>
    </location>
</feature>
<protein>
    <submittedName>
        <fullName evidence="9">Sugar ABC transporter permease</fullName>
    </submittedName>
</protein>
<dbReference type="CDD" id="cd06261">
    <property type="entry name" value="TM_PBP2"/>
    <property type="match status" value="1"/>
</dbReference>
<keyword evidence="3" id="KW-1003">Cell membrane</keyword>
<proteinExistence type="inferred from homology"/>
<dbReference type="InterPro" id="IPR051393">
    <property type="entry name" value="ABC_transporter_permease"/>
</dbReference>
<accession>A0A9D1ZY03</accession>
<dbReference type="GO" id="GO:0005886">
    <property type="term" value="C:plasma membrane"/>
    <property type="evidence" value="ECO:0007669"/>
    <property type="project" value="UniProtKB-SubCell"/>
</dbReference>
<gene>
    <name evidence="9" type="ORF">H9729_07550</name>
</gene>
<evidence type="ECO:0000256" key="3">
    <source>
        <dbReference type="ARBA" id="ARBA00022475"/>
    </source>
</evidence>
<keyword evidence="2 7" id="KW-0813">Transport</keyword>
<keyword evidence="6 7" id="KW-0472">Membrane</keyword>
<dbReference type="EMBL" id="DXCQ01000069">
    <property type="protein sequence ID" value="HIY97528.1"/>
    <property type="molecule type" value="Genomic_DNA"/>
</dbReference>
<dbReference type="InterPro" id="IPR035906">
    <property type="entry name" value="MetI-like_sf"/>
</dbReference>
<evidence type="ECO:0000313" key="10">
    <source>
        <dbReference type="Proteomes" id="UP000886750"/>
    </source>
</evidence>
<evidence type="ECO:0000256" key="5">
    <source>
        <dbReference type="ARBA" id="ARBA00022989"/>
    </source>
</evidence>
<evidence type="ECO:0000256" key="6">
    <source>
        <dbReference type="ARBA" id="ARBA00023136"/>
    </source>
</evidence>
<dbReference type="GO" id="GO:0055085">
    <property type="term" value="P:transmembrane transport"/>
    <property type="evidence" value="ECO:0007669"/>
    <property type="project" value="InterPro"/>
</dbReference>
<feature type="transmembrane region" description="Helical" evidence="7">
    <location>
        <begin position="150"/>
        <end position="168"/>
    </location>
</feature>
<dbReference type="PANTHER" id="PTHR30193:SF1">
    <property type="entry name" value="ABC TRANSPORTER PERMEASE PROTEIN YESP-RELATED"/>
    <property type="match status" value="1"/>
</dbReference>
<feature type="transmembrane region" description="Helical" evidence="7">
    <location>
        <begin position="203"/>
        <end position="222"/>
    </location>
</feature>
<evidence type="ECO:0000259" key="8">
    <source>
        <dbReference type="PROSITE" id="PS50928"/>
    </source>
</evidence>
<dbReference type="AlphaFoldDB" id="A0A9D1ZY03"/>
<dbReference type="PANTHER" id="PTHR30193">
    <property type="entry name" value="ABC TRANSPORTER PERMEASE PROTEIN"/>
    <property type="match status" value="1"/>
</dbReference>
<keyword evidence="5 7" id="KW-1133">Transmembrane helix</keyword>
<feature type="transmembrane region" description="Helical" evidence="7">
    <location>
        <begin position="112"/>
        <end position="138"/>
    </location>
</feature>